<accession>A0AB37HL25</accession>
<proteinExistence type="predicted"/>
<name>A0AB37HL25_MAMSC</name>
<dbReference type="EMBL" id="CP069389">
    <property type="protein sequence ID" value="QRN90943.1"/>
    <property type="molecule type" value="Genomic_DNA"/>
</dbReference>
<dbReference type="RefSeq" id="WP_198051880.1">
    <property type="nucleotide sequence ID" value="NZ_CP065795.1"/>
</dbReference>
<evidence type="ECO:0000313" key="1">
    <source>
        <dbReference type="EMBL" id="QRN90943.1"/>
    </source>
</evidence>
<reference evidence="1" key="1">
    <citation type="submission" date="2021-02" db="EMBL/GenBank/DDBJ databases">
        <title>cfr and optrA-positive Staphylococcus spp.</title>
        <authorList>
            <person name="Chen L."/>
        </authorList>
    </citation>
    <scope>NUCLEOTIDE SEQUENCE</scope>
    <source>
        <strain evidence="1">GDQ20D70P</strain>
    </source>
</reference>
<sequence length="89" mass="9999">MQLNNRAHARKYSAPESVTDIKSVNYGCFYHVPNTVKGLPYSKISSAICLHLNVSRVDFNDASTAFQMAIPFGKSNNFKIKRRPYAQCA</sequence>
<organism evidence="1 2">
    <name type="scientific">Mammaliicoccus sciuri</name>
    <name type="common">Staphylococcus sciuri</name>
    <dbReference type="NCBI Taxonomy" id="1296"/>
    <lineage>
        <taxon>Bacteria</taxon>
        <taxon>Bacillati</taxon>
        <taxon>Bacillota</taxon>
        <taxon>Bacilli</taxon>
        <taxon>Bacillales</taxon>
        <taxon>Staphylococcaceae</taxon>
        <taxon>Mammaliicoccus</taxon>
    </lineage>
</organism>
<dbReference type="Proteomes" id="UP000640299">
    <property type="component" value="Chromosome"/>
</dbReference>
<dbReference type="AlphaFoldDB" id="A0AB37HL25"/>
<protein>
    <submittedName>
        <fullName evidence="1">Uncharacterized protein</fullName>
    </submittedName>
</protein>
<gene>
    <name evidence="1" type="ORF">JRU67_12985</name>
</gene>
<evidence type="ECO:0000313" key="2">
    <source>
        <dbReference type="Proteomes" id="UP000640299"/>
    </source>
</evidence>